<sequence length="54" mass="6334">MMKKIFSFLFLNIAFVYAQKESVEELKNQIQYRKETLLEGVSLNKNTPSFDQSS</sequence>
<protein>
    <submittedName>
        <fullName evidence="1">Uncharacterized protein</fullName>
    </submittedName>
</protein>
<organism evidence="1 2">
    <name type="scientific">Holospora undulata HU1</name>
    <dbReference type="NCBI Taxonomy" id="1321371"/>
    <lineage>
        <taxon>Bacteria</taxon>
        <taxon>Pseudomonadati</taxon>
        <taxon>Pseudomonadota</taxon>
        <taxon>Alphaproteobacteria</taxon>
        <taxon>Holosporales</taxon>
        <taxon>Holosporaceae</taxon>
        <taxon>Holospora</taxon>
    </lineage>
</organism>
<proteinExistence type="predicted"/>
<evidence type="ECO:0000313" key="2">
    <source>
        <dbReference type="Proteomes" id="UP000026922"/>
    </source>
</evidence>
<evidence type="ECO:0000313" key="1">
    <source>
        <dbReference type="EMBL" id="ETZ05393.1"/>
    </source>
</evidence>
<dbReference type="EMBL" id="ARPM03000061">
    <property type="protein sequence ID" value="ETZ05393.1"/>
    <property type="molecule type" value="Genomic_DNA"/>
</dbReference>
<gene>
    <name evidence="1" type="ORF">K737_300170</name>
</gene>
<comment type="caution">
    <text evidence="1">The sequence shown here is derived from an EMBL/GenBank/DDBJ whole genome shotgun (WGS) entry which is preliminary data.</text>
</comment>
<reference evidence="1 2" key="1">
    <citation type="journal article" date="2013" name="Genome Announc.">
        <title>Draft Genome Sequence of Holospora undulata Strain HU1, a Micronucleus-Specific Symbiont of the Ciliate Paramecium caudatum.</title>
        <authorList>
            <person name="Dohra H."/>
            <person name="Suzuki H."/>
            <person name="Suzuki T."/>
            <person name="Tanaka K."/>
            <person name="Fujishima M."/>
        </authorList>
    </citation>
    <scope>NUCLEOTIDE SEQUENCE [LARGE SCALE GENOMIC DNA]</scope>
    <source>
        <strain evidence="1 2">HU1</strain>
    </source>
</reference>
<dbReference type="Proteomes" id="UP000026922">
    <property type="component" value="Unassembled WGS sequence"/>
</dbReference>
<name>A0A061JII5_9PROT</name>
<dbReference type="AlphaFoldDB" id="A0A061JII5"/>
<accession>A0A061JII5</accession>
<keyword evidence="2" id="KW-1185">Reference proteome</keyword>